<dbReference type="PANTHER" id="PTHR43174">
    <property type="entry name" value="UDP-N-ACETYLGLUCOSAMINE 2-EPIMERASE"/>
    <property type="match status" value="1"/>
</dbReference>
<dbReference type="RefSeq" id="WP_064038813.1">
    <property type="nucleotide sequence ID" value="NZ_LUUH01000110.1"/>
</dbReference>
<organism evidence="2 3">
    <name type="scientific">Methylomonas methanica</name>
    <dbReference type="NCBI Taxonomy" id="421"/>
    <lineage>
        <taxon>Bacteria</taxon>
        <taxon>Pseudomonadati</taxon>
        <taxon>Pseudomonadota</taxon>
        <taxon>Gammaproteobacteria</taxon>
        <taxon>Methylococcales</taxon>
        <taxon>Methylococcaceae</taxon>
        <taxon>Methylomonas</taxon>
    </lineage>
</organism>
<dbReference type="InterPro" id="IPR020004">
    <property type="entry name" value="UDP-GlcNAc_Epase"/>
</dbReference>
<gene>
    <name evidence="2" type="ORF">A1353_02980</name>
</gene>
<dbReference type="GO" id="GO:0006047">
    <property type="term" value="P:UDP-N-acetylglucosamine metabolic process"/>
    <property type="evidence" value="ECO:0007669"/>
    <property type="project" value="InterPro"/>
</dbReference>
<protein>
    <submittedName>
        <fullName evidence="2">UDP-N-acetyl glucosamine 2-epimerase</fullName>
    </submittedName>
</protein>
<evidence type="ECO:0000259" key="1">
    <source>
        <dbReference type="Pfam" id="PF02350"/>
    </source>
</evidence>
<dbReference type="GO" id="GO:0004553">
    <property type="term" value="F:hydrolase activity, hydrolyzing O-glycosyl compounds"/>
    <property type="evidence" value="ECO:0007669"/>
    <property type="project" value="InterPro"/>
</dbReference>
<reference evidence="2 3" key="1">
    <citation type="submission" date="2016-03" db="EMBL/GenBank/DDBJ databases">
        <authorList>
            <person name="Ploux O."/>
        </authorList>
    </citation>
    <scope>NUCLEOTIDE SEQUENCE [LARGE SCALE GENOMIC DNA]</scope>
    <source>
        <strain evidence="2 3">R-45371</strain>
    </source>
</reference>
<feature type="domain" description="UDP-N-acetylglucosamine 2-epimerase" evidence="1">
    <location>
        <begin position="24"/>
        <end position="371"/>
    </location>
</feature>
<dbReference type="SUPFAM" id="SSF53756">
    <property type="entry name" value="UDP-Glycosyltransferase/glycogen phosphorylase"/>
    <property type="match status" value="1"/>
</dbReference>
<dbReference type="EMBL" id="LUUH01000110">
    <property type="protein sequence ID" value="OAH96608.1"/>
    <property type="molecule type" value="Genomic_DNA"/>
</dbReference>
<dbReference type="InterPro" id="IPR029767">
    <property type="entry name" value="WecB-like"/>
</dbReference>
<dbReference type="CDD" id="cd03786">
    <property type="entry name" value="GTB_UDP-GlcNAc_2-Epimerase"/>
    <property type="match status" value="1"/>
</dbReference>
<proteinExistence type="predicted"/>
<name>A0A177LVP8_METMH</name>
<evidence type="ECO:0000313" key="2">
    <source>
        <dbReference type="EMBL" id="OAH96608.1"/>
    </source>
</evidence>
<dbReference type="Gene3D" id="3.40.50.2000">
    <property type="entry name" value="Glycogen Phosphorylase B"/>
    <property type="match status" value="2"/>
</dbReference>
<dbReference type="Pfam" id="PF02350">
    <property type="entry name" value="Epimerase_2"/>
    <property type="match status" value="1"/>
</dbReference>
<dbReference type="NCBIfam" id="TIGR03568">
    <property type="entry name" value="NeuC_NnaA"/>
    <property type="match status" value="1"/>
</dbReference>
<dbReference type="PANTHER" id="PTHR43174:SF3">
    <property type="entry name" value="UDP-N-ACETYLGLUCOSAMINE 2-EPIMERASE"/>
    <property type="match status" value="1"/>
</dbReference>
<dbReference type="InterPro" id="IPR003331">
    <property type="entry name" value="UDP_GlcNAc_Epimerase_2_dom"/>
</dbReference>
<dbReference type="Proteomes" id="UP000077763">
    <property type="component" value="Unassembled WGS sequence"/>
</dbReference>
<sequence length="390" mass="42896">MTARKICVVTGSRAEYGLLYWLLKEIQADTELELQLVVTGMHLSPEFGLTWQQIAADGFTISRKVEMLLSSDTPAGISKAMGLGLIGFADALAELEPDLLVVLGDRFEIFAAVQAAMNQRIPIAHIHGGELTEGAVDDAIRHAISKMSHLHFTSTEIYRQRVIQLGEQPDRVFNVGAPGLDNVYRLPLLHKEQLEQALDFKFGKRNLLVTFHPVTLETATATEQFEQLLRALDKFDDVHIIFTHANADADGRTIAGMIEDYRQHHADRVASFISMGSQRYLSTLKLVDAVVGNSSSGILEAPAFKVATVNIGDRQRGRICADSVLHCSPHTGAIRDALLKVFSGSFANTLAQLENPYGQGGASLKIKNLLKQTPVDGLLKKHFYDLKVVE</sequence>
<accession>A0A177LVP8</accession>
<evidence type="ECO:0000313" key="3">
    <source>
        <dbReference type="Proteomes" id="UP000077763"/>
    </source>
</evidence>
<dbReference type="AlphaFoldDB" id="A0A177LVP8"/>
<comment type="caution">
    <text evidence="2">The sequence shown here is derived from an EMBL/GenBank/DDBJ whole genome shotgun (WGS) entry which is preliminary data.</text>
</comment>